<dbReference type="SMART" id="SM00342">
    <property type="entry name" value="HTH_ARAC"/>
    <property type="match status" value="1"/>
</dbReference>
<feature type="domain" description="HTH araC/xylS-type" evidence="4">
    <location>
        <begin position="221"/>
        <end position="322"/>
    </location>
</feature>
<protein>
    <recommendedName>
        <fullName evidence="4">HTH araC/xylS-type domain-containing protein</fullName>
    </recommendedName>
</protein>
<dbReference type="InterPro" id="IPR020449">
    <property type="entry name" value="Tscrpt_reg_AraC-type_HTH"/>
</dbReference>
<evidence type="ECO:0000256" key="1">
    <source>
        <dbReference type="ARBA" id="ARBA00023015"/>
    </source>
</evidence>
<keyword evidence="6" id="KW-1185">Reference proteome</keyword>
<keyword evidence="1" id="KW-0805">Transcription regulation</keyword>
<dbReference type="InterPro" id="IPR009057">
    <property type="entry name" value="Homeodomain-like_sf"/>
</dbReference>
<dbReference type="InterPro" id="IPR035418">
    <property type="entry name" value="AraC-bd_2"/>
</dbReference>
<dbReference type="SUPFAM" id="SSF46689">
    <property type="entry name" value="Homeodomain-like"/>
    <property type="match status" value="1"/>
</dbReference>
<dbReference type="Pfam" id="PF12833">
    <property type="entry name" value="HTH_18"/>
    <property type="match status" value="1"/>
</dbReference>
<evidence type="ECO:0000259" key="4">
    <source>
        <dbReference type="PROSITE" id="PS01124"/>
    </source>
</evidence>
<evidence type="ECO:0000256" key="2">
    <source>
        <dbReference type="ARBA" id="ARBA00023125"/>
    </source>
</evidence>
<evidence type="ECO:0000256" key="3">
    <source>
        <dbReference type="ARBA" id="ARBA00023163"/>
    </source>
</evidence>
<dbReference type="PRINTS" id="PR00032">
    <property type="entry name" value="HTHARAC"/>
</dbReference>
<evidence type="ECO:0000313" key="6">
    <source>
        <dbReference type="Proteomes" id="UP001501476"/>
    </source>
</evidence>
<reference evidence="5 6" key="1">
    <citation type="journal article" date="2019" name="Int. J. Syst. Evol. Microbiol.">
        <title>The Global Catalogue of Microorganisms (GCM) 10K type strain sequencing project: providing services to taxonomists for standard genome sequencing and annotation.</title>
        <authorList>
            <consortium name="The Broad Institute Genomics Platform"/>
            <consortium name="The Broad Institute Genome Sequencing Center for Infectious Disease"/>
            <person name="Wu L."/>
            <person name="Ma J."/>
        </authorList>
    </citation>
    <scope>NUCLEOTIDE SEQUENCE [LARGE SCALE GENOMIC DNA]</scope>
    <source>
        <strain evidence="5 6">JCM 6886</strain>
    </source>
</reference>
<dbReference type="SUPFAM" id="SSF51182">
    <property type="entry name" value="RmlC-like cupins"/>
    <property type="match status" value="1"/>
</dbReference>
<keyword evidence="2" id="KW-0238">DNA-binding</keyword>
<gene>
    <name evidence="5" type="ORF">GCM10008964_06600</name>
</gene>
<dbReference type="InterPro" id="IPR011051">
    <property type="entry name" value="RmlC_Cupin_sf"/>
</dbReference>
<dbReference type="PROSITE" id="PS01124">
    <property type="entry name" value="HTH_ARAC_FAMILY_2"/>
    <property type="match status" value="1"/>
</dbReference>
<dbReference type="InterPro" id="IPR050204">
    <property type="entry name" value="AraC_XylS_family_regulators"/>
</dbReference>
<comment type="caution">
    <text evidence="5">The sequence shown here is derived from an EMBL/GenBank/DDBJ whole genome shotgun (WGS) entry which is preliminary data.</text>
</comment>
<dbReference type="Gene3D" id="1.10.10.60">
    <property type="entry name" value="Homeodomain-like"/>
    <property type="match status" value="1"/>
</dbReference>
<accession>A0ABN0TBT9</accession>
<dbReference type="Proteomes" id="UP001501476">
    <property type="component" value="Unassembled WGS sequence"/>
</dbReference>
<dbReference type="InterPro" id="IPR018060">
    <property type="entry name" value="HTH_AraC"/>
</dbReference>
<proteinExistence type="predicted"/>
<evidence type="ECO:0000313" key="5">
    <source>
        <dbReference type="EMBL" id="GAA0217802.1"/>
    </source>
</evidence>
<dbReference type="EMBL" id="BAAADG010000003">
    <property type="protein sequence ID" value="GAA0217802.1"/>
    <property type="molecule type" value="Genomic_DNA"/>
</dbReference>
<keyword evidence="3" id="KW-0804">Transcription</keyword>
<name>A0ABN0TBT9_9GAMM</name>
<dbReference type="PANTHER" id="PTHR46796">
    <property type="entry name" value="HTH-TYPE TRANSCRIPTIONAL ACTIVATOR RHAS-RELATED"/>
    <property type="match status" value="1"/>
</dbReference>
<sequence>MNSQLSTLQGQRFCTDDLPSSQRLNWLKEIIGREYANVDVSQIADEPVFNDMVIYPWLYGTRFSPIKTQPLQIERLSREPTEVSQDNYFAVMLIDGRYKLEQDGREVFLEKGEITLYDATQWHRITMPEPASKVIISIPRDYLKQRLSHVSELTAKKISVTSGIGAVTSHTLQTFASQLTTLDTLSFQSMFDPLIDMLTLSLNQLSPQSVELSRSQNTTLFHIKRYIDNHCHHPDLSPAIIANAVGFSVRYINHLFQTEHTSLMRYVTQQRLNRVYRRLHHQQSMHQTITELALEAGFNDMAHFSRVFKSQFGLSPRQLREHVKKEVYACANTN</sequence>
<dbReference type="RefSeq" id="WP_286304758.1">
    <property type="nucleotide sequence ID" value="NZ_AP027741.1"/>
</dbReference>
<organism evidence="5 6">
    <name type="scientific">Methylophaga marina</name>
    <dbReference type="NCBI Taxonomy" id="45495"/>
    <lineage>
        <taxon>Bacteria</taxon>
        <taxon>Pseudomonadati</taxon>
        <taxon>Pseudomonadota</taxon>
        <taxon>Gammaproteobacteria</taxon>
        <taxon>Thiotrichales</taxon>
        <taxon>Piscirickettsiaceae</taxon>
        <taxon>Methylophaga</taxon>
    </lineage>
</organism>
<dbReference type="PANTHER" id="PTHR46796:SF6">
    <property type="entry name" value="ARAC SUBFAMILY"/>
    <property type="match status" value="1"/>
</dbReference>
<dbReference type="Pfam" id="PF14525">
    <property type="entry name" value="AraC_binding_2"/>
    <property type="match status" value="1"/>
</dbReference>